<dbReference type="GO" id="GO:0004359">
    <property type="term" value="F:glutaminase activity"/>
    <property type="evidence" value="ECO:0007669"/>
    <property type="project" value="UniProtKB-EC"/>
</dbReference>
<comment type="pathway">
    <text evidence="8">Purine metabolism; IMP biosynthesis via de novo pathway; 5-amino-1-(5-phospho-D-ribosyl)imidazole from N(2)-formyl-N(1)-(5-phospho-D-ribosyl)glycinamide: step 1/2.</text>
</comment>
<dbReference type="GO" id="GO:0005737">
    <property type="term" value="C:cytoplasm"/>
    <property type="evidence" value="ECO:0007669"/>
    <property type="project" value="UniProtKB-SubCell"/>
</dbReference>
<gene>
    <name evidence="8 10" type="primary">purQ</name>
    <name evidence="10" type="ORF">OLDMCBNC_00012</name>
    <name evidence="9" type="ORF">PNDBGKLA_00012</name>
</gene>
<dbReference type="SMART" id="SM01211">
    <property type="entry name" value="GATase_5"/>
    <property type="match status" value="1"/>
</dbReference>
<dbReference type="PANTHER" id="PTHR47552">
    <property type="entry name" value="PHOSPHORIBOSYLFORMYLGLYCINAMIDINE SYNTHASE SUBUNIT PURQ"/>
    <property type="match status" value="1"/>
</dbReference>
<keyword evidence="1 8" id="KW-0963">Cytoplasm</keyword>
<evidence type="ECO:0000256" key="8">
    <source>
        <dbReference type="HAMAP-Rule" id="MF_00421"/>
    </source>
</evidence>
<comment type="subunit">
    <text evidence="8">Part of the FGAM synthase complex composed of 1 PurL, 1 PurQ and 2 PurS subunits.</text>
</comment>
<proteinExistence type="inferred from homology"/>
<evidence type="ECO:0000313" key="10">
    <source>
        <dbReference type="EMBL" id="QNO45806.1"/>
    </source>
</evidence>
<dbReference type="GO" id="GO:0005524">
    <property type="term" value="F:ATP binding"/>
    <property type="evidence" value="ECO:0007669"/>
    <property type="project" value="UniProtKB-KW"/>
</dbReference>
<comment type="function">
    <text evidence="8">Part of the phosphoribosylformylglycinamidine synthase complex involved in the purines biosynthetic pathway. Catalyzes the ATP-dependent conversion of formylglycinamide ribonucleotide (FGAR) and glutamine to yield formylglycinamidine ribonucleotide (FGAM) and glutamate. The FGAM synthase complex is composed of three subunits. PurQ produces an ammonia molecule by converting glutamine to glutamate. PurL transfers the ammonia molecule to FGAR to form FGAM in an ATP-dependent manner. PurS interacts with PurQ and PurL and is thought to assist in the transfer of the ammonia molecule from PurQ to PurL.</text>
</comment>
<comment type="subcellular location">
    <subcellularLocation>
        <location evidence="8">Cytoplasm</location>
    </subcellularLocation>
</comment>
<dbReference type="CDD" id="cd01740">
    <property type="entry name" value="GATase1_FGAR_AT"/>
    <property type="match status" value="1"/>
</dbReference>
<evidence type="ECO:0000256" key="1">
    <source>
        <dbReference type="ARBA" id="ARBA00022490"/>
    </source>
</evidence>
<evidence type="ECO:0000256" key="4">
    <source>
        <dbReference type="ARBA" id="ARBA00022755"/>
    </source>
</evidence>
<organism evidence="10">
    <name type="scientific">Candidatus Methanogaster sp. ANME-2c ERB4</name>
    <dbReference type="NCBI Taxonomy" id="2759911"/>
    <lineage>
        <taxon>Archaea</taxon>
        <taxon>Methanobacteriati</taxon>
        <taxon>Methanobacteriota</taxon>
        <taxon>Stenosarchaea group</taxon>
        <taxon>Methanomicrobia</taxon>
        <taxon>Methanosarcinales</taxon>
        <taxon>ANME-2 cluster</taxon>
        <taxon>Candidatus Methanogasteraceae</taxon>
        <taxon>Candidatus Methanogaster</taxon>
    </lineage>
</organism>
<protein>
    <recommendedName>
        <fullName evidence="8">Phosphoribosylformylglycinamidine synthase subunit PurQ</fullName>
        <shortName evidence="8">FGAM synthase</shortName>
        <ecNumber evidence="8">6.3.5.3</ecNumber>
    </recommendedName>
    <alternativeName>
        <fullName evidence="8">Formylglycinamide ribonucleotide amidotransferase subunit I</fullName>
        <shortName evidence="8">FGAR amidotransferase I</shortName>
        <shortName evidence="8">FGAR-AT I</shortName>
    </alternativeName>
    <alternativeName>
        <fullName evidence="8">Glutaminase PurQ</fullName>
        <ecNumber evidence="8">3.5.1.2</ecNumber>
    </alternativeName>
    <alternativeName>
        <fullName evidence="8">Phosphoribosylformylglycinamidine synthase subunit I</fullName>
    </alternativeName>
</protein>
<keyword evidence="2 8" id="KW-0436">Ligase</keyword>
<keyword evidence="3 8" id="KW-0547">Nucleotide-binding</keyword>
<keyword evidence="7 8" id="KW-0315">Glutamine amidotransferase</keyword>
<dbReference type="PROSITE" id="PS51273">
    <property type="entry name" value="GATASE_TYPE_1"/>
    <property type="match status" value="1"/>
</dbReference>
<evidence type="ECO:0000313" key="9">
    <source>
        <dbReference type="EMBL" id="QNO44343.1"/>
    </source>
</evidence>
<dbReference type="EMBL" id="MT631154">
    <property type="protein sequence ID" value="QNO45806.1"/>
    <property type="molecule type" value="Genomic_DNA"/>
</dbReference>
<evidence type="ECO:0000256" key="5">
    <source>
        <dbReference type="ARBA" id="ARBA00022801"/>
    </source>
</evidence>
<evidence type="ECO:0000256" key="7">
    <source>
        <dbReference type="ARBA" id="ARBA00022962"/>
    </source>
</evidence>
<dbReference type="EC" id="6.3.5.3" evidence="8"/>
<dbReference type="Gene3D" id="3.40.50.880">
    <property type="match status" value="1"/>
</dbReference>
<dbReference type="NCBIfam" id="TIGR01737">
    <property type="entry name" value="FGAM_synth_I"/>
    <property type="match status" value="1"/>
</dbReference>
<dbReference type="UniPathway" id="UPA00074">
    <property type="reaction ID" value="UER00128"/>
</dbReference>
<keyword evidence="5 8" id="KW-0378">Hydrolase</keyword>
<sequence>MKFAIVRFGGSNCDLDVHHILNDVVGVSTDLVWYKDSIEDYDGVVIPGGFSYGDYLRAGAIAARTPIMNAISSLAEAGKPVLGICNGFQILVESGLLSGALRTNEYPKFCCKWVNLRVEKTDTAFTSKFRKGEVVRMPVAHKEGNFFADDATLNAMNSNREIAFRYVDSDGNVVPDSNPNGSVANTAGVVNTSGNVLGMMPHPERASEAVLGSDDGLRIFESMVEYADASRDIS</sequence>
<dbReference type="EC" id="3.5.1.2" evidence="8"/>
<dbReference type="InterPro" id="IPR029062">
    <property type="entry name" value="Class_I_gatase-like"/>
</dbReference>
<dbReference type="Pfam" id="PF13507">
    <property type="entry name" value="GATase_5"/>
    <property type="match status" value="1"/>
</dbReference>
<feature type="active site" evidence="8">
    <location>
        <position position="202"/>
    </location>
</feature>
<dbReference type="GO" id="GO:0004642">
    <property type="term" value="F:phosphoribosylformylglycinamidine synthase activity"/>
    <property type="evidence" value="ECO:0007669"/>
    <property type="project" value="UniProtKB-UniRule"/>
</dbReference>
<dbReference type="HAMAP" id="MF_00421">
    <property type="entry name" value="PurQ"/>
    <property type="match status" value="1"/>
</dbReference>
<dbReference type="AlphaFoldDB" id="A0A7G9YCS2"/>
<name>A0A7G9YCS2_9EURY</name>
<dbReference type="PIRSF" id="PIRSF001586">
    <property type="entry name" value="FGAM_synth_I"/>
    <property type="match status" value="1"/>
</dbReference>
<feature type="active site" evidence="8">
    <location>
        <position position="204"/>
    </location>
</feature>
<evidence type="ECO:0000256" key="6">
    <source>
        <dbReference type="ARBA" id="ARBA00022840"/>
    </source>
</evidence>
<evidence type="ECO:0000256" key="2">
    <source>
        <dbReference type="ARBA" id="ARBA00022598"/>
    </source>
</evidence>
<dbReference type="EMBL" id="MT630954">
    <property type="protein sequence ID" value="QNO44343.1"/>
    <property type="molecule type" value="Genomic_DNA"/>
</dbReference>
<keyword evidence="6 8" id="KW-0067">ATP-binding</keyword>
<dbReference type="SUPFAM" id="SSF52317">
    <property type="entry name" value="Class I glutamine amidotransferase-like"/>
    <property type="match status" value="1"/>
</dbReference>
<reference evidence="10" key="1">
    <citation type="submission" date="2020-06" db="EMBL/GenBank/DDBJ databases">
        <title>Unique genomic features of the anaerobic methanotrophic archaea.</title>
        <authorList>
            <person name="Chadwick G.L."/>
            <person name="Skennerton C.T."/>
            <person name="Laso-Perez R."/>
            <person name="Leu A.O."/>
            <person name="Speth D.R."/>
            <person name="Yu H."/>
            <person name="Morgan-Lang C."/>
            <person name="Hatzenpichler R."/>
            <person name="Goudeau D."/>
            <person name="Malmstrom R."/>
            <person name="Brazelton W.J."/>
            <person name="Woyke T."/>
            <person name="Hallam S.J."/>
            <person name="Tyson G.W."/>
            <person name="Wegener G."/>
            <person name="Boetius A."/>
            <person name="Orphan V."/>
        </authorList>
    </citation>
    <scope>NUCLEOTIDE SEQUENCE</scope>
</reference>
<comment type="catalytic activity">
    <reaction evidence="8">
        <text>L-glutamine + H2O = L-glutamate + NH4(+)</text>
        <dbReference type="Rhea" id="RHEA:15889"/>
        <dbReference type="ChEBI" id="CHEBI:15377"/>
        <dbReference type="ChEBI" id="CHEBI:28938"/>
        <dbReference type="ChEBI" id="CHEBI:29985"/>
        <dbReference type="ChEBI" id="CHEBI:58359"/>
        <dbReference type="EC" id="3.5.1.2"/>
    </reaction>
</comment>
<evidence type="ECO:0000256" key="3">
    <source>
        <dbReference type="ARBA" id="ARBA00022741"/>
    </source>
</evidence>
<accession>A0A7G9YCS2</accession>
<keyword evidence="4 8" id="KW-0658">Purine biosynthesis</keyword>
<dbReference type="InterPro" id="IPR010075">
    <property type="entry name" value="PRibForGlyAmidine_synth_PurQ"/>
</dbReference>
<dbReference type="PANTHER" id="PTHR47552:SF1">
    <property type="entry name" value="PHOSPHORIBOSYLFORMYLGLYCINAMIDINE SYNTHASE SUBUNIT PURQ"/>
    <property type="match status" value="1"/>
</dbReference>
<dbReference type="GO" id="GO:0006189">
    <property type="term" value="P:'de novo' IMP biosynthetic process"/>
    <property type="evidence" value="ECO:0007669"/>
    <property type="project" value="UniProtKB-UniRule"/>
</dbReference>
<comment type="catalytic activity">
    <reaction evidence="8">
        <text>N(2)-formyl-N(1)-(5-phospho-beta-D-ribosyl)glycinamide + L-glutamine + ATP + H2O = 2-formamido-N(1)-(5-O-phospho-beta-D-ribosyl)acetamidine + L-glutamate + ADP + phosphate + H(+)</text>
        <dbReference type="Rhea" id="RHEA:17129"/>
        <dbReference type="ChEBI" id="CHEBI:15377"/>
        <dbReference type="ChEBI" id="CHEBI:15378"/>
        <dbReference type="ChEBI" id="CHEBI:29985"/>
        <dbReference type="ChEBI" id="CHEBI:30616"/>
        <dbReference type="ChEBI" id="CHEBI:43474"/>
        <dbReference type="ChEBI" id="CHEBI:58359"/>
        <dbReference type="ChEBI" id="CHEBI:147286"/>
        <dbReference type="ChEBI" id="CHEBI:147287"/>
        <dbReference type="ChEBI" id="CHEBI:456216"/>
        <dbReference type="EC" id="6.3.5.3"/>
    </reaction>
</comment>
<feature type="active site" description="Nucleophile" evidence="8">
    <location>
        <position position="85"/>
    </location>
</feature>
<dbReference type="NCBIfam" id="NF002957">
    <property type="entry name" value="PRK03619.1"/>
    <property type="match status" value="1"/>
</dbReference>